<protein>
    <submittedName>
        <fullName evidence="2">Oxalate decarboxylase/phosphoglucose isomerase-like protein (Cupin superfamily)</fullName>
    </submittedName>
</protein>
<evidence type="ECO:0000313" key="2">
    <source>
        <dbReference type="EMBL" id="RZS85418.1"/>
    </source>
</evidence>
<feature type="domain" description="Cupin type-2" evidence="1">
    <location>
        <begin position="77"/>
        <end position="146"/>
    </location>
</feature>
<dbReference type="InterPro" id="IPR014710">
    <property type="entry name" value="RmlC-like_jellyroll"/>
</dbReference>
<keyword evidence="3" id="KW-1185">Reference proteome</keyword>
<dbReference type="OrthoDB" id="6058at2"/>
<dbReference type="SUPFAM" id="SSF51182">
    <property type="entry name" value="RmlC-like cupins"/>
    <property type="match status" value="1"/>
</dbReference>
<dbReference type="Proteomes" id="UP000292445">
    <property type="component" value="Unassembled WGS sequence"/>
</dbReference>
<dbReference type="GO" id="GO:0016853">
    <property type="term" value="F:isomerase activity"/>
    <property type="evidence" value="ECO:0007669"/>
    <property type="project" value="UniProtKB-KW"/>
</dbReference>
<organism evidence="2 3">
    <name type="scientific">Pigmentiphaga kullae</name>
    <dbReference type="NCBI Taxonomy" id="151784"/>
    <lineage>
        <taxon>Bacteria</taxon>
        <taxon>Pseudomonadati</taxon>
        <taxon>Pseudomonadota</taxon>
        <taxon>Betaproteobacteria</taxon>
        <taxon>Burkholderiales</taxon>
        <taxon>Alcaligenaceae</taxon>
        <taxon>Pigmentiphaga</taxon>
    </lineage>
</organism>
<accession>A0A4Q7NKH5</accession>
<keyword evidence="2" id="KW-0413">Isomerase</keyword>
<dbReference type="Gene3D" id="2.60.120.10">
    <property type="entry name" value="Jelly Rolls"/>
    <property type="match status" value="1"/>
</dbReference>
<sequence>MATARHPRPPELEHASLEDIAARYVGRFRDKTPDWAAFEDAKIEGFKRAQHRFIGAGGSGKHDDASAIPARGFTLSIMYVEPGQGNAAHTHEVEEVFFVLQGFLDVFFEDEAGNKAWRRLAPWECAACPPGVIHGYENRSLEPVYFQVMLGRAQPELMGYASDDLFQKRDGHLKSIPRA</sequence>
<dbReference type="AlphaFoldDB" id="A0A4Q7NKH5"/>
<dbReference type="InterPro" id="IPR013096">
    <property type="entry name" value="Cupin_2"/>
</dbReference>
<comment type="caution">
    <text evidence="2">The sequence shown here is derived from an EMBL/GenBank/DDBJ whole genome shotgun (WGS) entry which is preliminary data.</text>
</comment>
<dbReference type="CDD" id="cd02225">
    <property type="entry name" value="cupin_PA3510-like"/>
    <property type="match status" value="1"/>
</dbReference>
<dbReference type="RefSeq" id="WP_130356635.1">
    <property type="nucleotide sequence ID" value="NZ_SGXC01000001.1"/>
</dbReference>
<dbReference type="InterPro" id="IPR011051">
    <property type="entry name" value="RmlC_Cupin_sf"/>
</dbReference>
<proteinExistence type="predicted"/>
<dbReference type="Pfam" id="PF07883">
    <property type="entry name" value="Cupin_2"/>
    <property type="match status" value="1"/>
</dbReference>
<name>A0A4Q7NKH5_9BURK</name>
<evidence type="ECO:0000313" key="3">
    <source>
        <dbReference type="Proteomes" id="UP000292445"/>
    </source>
</evidence>
<gene>
    <name evidence="2" type="ORF">EV675_1442</name>
</gene>
<dbReference type="EMBL" id="SGXC01000001">
    <property type="protein sequence ID" value="RZS85418.1"/>
    <property type="molecule type" value="Genomic_DNA"/>
</dbReference>
<evidence type="ECO:0000259" key="1">
    <source>
        <dbReference type="Pfam" id="PF07883"/>
    </source>
</evidence>
<reference evidence="2 3" key="1">
    <citation type="submission" date="2019-02" db="EMBL/GenBank/DDBJ databases">
        <title>Genomic Encyclopedia of Type Strains, Phase IV (KMG-IV): sequencing the most valuable type-strain genomes for metagenomic binning, comparative biology and taxonomic classification.</title>
        <authorList>
            <person name="Goeker M."/>
        </authorList>
    </citation>
    <scope>NUCLEOTIDE SEQUENCE [LARGE SCALE GENOMIC DNA]</scope>
    <source>
        <strain evidence="2 3">K24</strain>
    </source>
</reference>